<proteinExistence type="predicted"/>
<keyword evidence="2" id="KW-1185">Reference proteome</keyword>
<dbReference type="GO" id="GO:0005813">
    <property type="term" value="C:centrosome"/>
    <property type="evidence" value="ECO:0007669"/>
    <property type="project" value="TreeGrafter"/>
</dbReference>
<dbReference type="EMBL" id="KE163073">
    <property type="protein sequence ID" value="EPQ10751.1"/>
    <property type="molecule type" value="Genomic_DNA"/>
</dbReference>
<dbReference type="GO" id="GO:0005737">
    <property type="term" value="C:cytoplasm"/>
    <property type="evidence" value="ECO:0007669"/>
    <property type="project" value="TreeGrafter"/>
</dbReference>
<dbReference type="Proteomes" id="UP000052978">
    <property type="component" value="Unassembled WGS sequence"/>
</dbReference>
<dbReference type="GO" id="GO:0008017">
    <property type="term" value="F:microtubule binding"/>
    <property type="evidence" value="ECO:0007669"/>
    <property type="project" value="TreeGrafter"/>
</dbReference>
<dbReference type="AlphaFoldDB" id="S7N1I2"/>
<dbReference type="SUPFAM" id="SSF116907">
    <property type="entry name" value="Hook domain"/>
    <property type="match status" value="1"/>
</dbReference>
<gene>
    <name evidence="1" type="ORF">D623_10022384</name>
</gene>
<evidence type="ECO:0000313" key="1">
    <source>
        <dbReference type="EMBL" id="EPQ10751.1"/>
    </source>
</evidence>
<dbReference type="InterPro" id="IPR036872">
    <property type="entry name" value="CH_dom_sf"/>
</dbReference>
<accession>S7N1I2</accession>
<name>S7N1I2_MYOBR</name>
<protein>
    <submittedName>
        <fullName evidence="1">Protein Daple</fullName>
    </submittedName>
</protein>
<evidence type="ECO:0000313" key="2">
    <source>
        <dbReference type="Proteomes" id="UP000052978"/>
    </source>
</evidence>
<dbReference type="GO" id="GO:0030705">
    <property type="term" value="P:cytoskeleton-dependent intracellular transport"/>
    <property type="evidence" value="ECO:0007669"/>
    <property type="project" value="TreeGrafter"/>
</dbReference>
<reference evidence="1 2" key="1">
    <citation type="journal article" date="2013" name="Nat. Commun.">
        <title>Genome analysis reveals insights into physiology and longevity of the Brandt's bat Myotis brandtii.</title>
        <authorList>
            <person name="Seim I."/>
            <person name="Fang X."/>
            <person name="Xiong Z."/>
            <person name="Lobanov A.V."/>
            <person name="Huang Z."/>
            <person name="Ma S."/>
            <person name="Feng Y."/>
            <person name="Turanov A.A."/>
            <person name="Zhu Y."/>
            <person name="Lenz T.L."/>
            <person name="Gerashchenko M.V."/>
            <person name="Fan D."/>
            <person name="Hee Yim S."/>
            <person name="Yao X."/>
            <person name="Jordan D."/>
            <person name="Xiong Y."/>
            <person name="Ma Y."/>
            <person name="Lyapunov A.N."/>
            <person name="Chen G."/>
            <person name="Kulakova O.I."/>
            <person name="Sun Y."/>
            <person name="Lee S.G."/>
            <person name="Bronson R.T."/>
            <person name="Moskalev A.A."/>
            <person name="Sunyaev S.R."/>
            <person name="Zhang G."/>
            <person name="Krogh A."/>
            <person name="Wang J."/>
            <person name="Gladyshev V.N."/>
        </authorList>
    </citation>
    <scope>NUCLEOTIDE SEQUENCE [LARGE SCALE GENOMIC DNA]</scope>
</reference>
<dbReference type="PANTHER" id="PTHR18947">
    <property type="entry name" value="HOOK PROTEINS"/>
    <property type="match status" value="1"/>
</dbReference>
<dbReference type="GO" id="GO:0051959">
    <property type="term" value="F:dynein light intermediate chain binding"/>
    <property type="evidence" value="ECO:0007669"/>
    <property type="project" value="TreeGrafter"/>
</dbReference>
<sequence>MYMDLVDGIFLNQIMLQIDPRPTNQRINQHVNNDVNLRIQNLTILVRNIKTYYQQQFKGLKEIRDHRRVMLGQDCNRRASSLQTGALEFTVWNARLSVLTTPH</sequence>
<dbReference type="Gene3D" id="1.10.418.10">
    <property type="entry name" value="Calponin-like domain"/>
    <property type="match status" value="1"/>
</dbReference>
<dbReference type="PANTHER" id="PTHR18947:SF31">
    <property type="entry name" value="PROTEIN DAPLE"/>
    <property type="match status" value="1"/>
</dbReference>
<dbReference type="GO" id="GO:0031122">
    <property type="term" value="P:cytoplasmic microtubule organization"/>
    <property type="evidence" value="ECO:0007669"/>
    <property type="project" value="TreeGrafter"/>
</dbReference>
<organism evidence="1 2">
    <name type="scientific">Myotis brandtii</name>
    <name type="common">Brandt's bat</name>
    <dbReference type="NCBI Taxonomy" id="109478"/>
    <lineage>
        <taxon>Eukaryota</taxon>
        <taxon>Metazoa</taxon>
        <taxon>Chordata</taxon>
        <taxon>Craniata</taxon>
        <taxon>Vertebrata</taxon>
        <taxon>Euteleostomi</taxon>
        <taxon>Mammalia</taxon>
        <taxon>Eutheria</taxon>
        <taxon>Laurasiatheria</taxon>
        <taxon>Chiroptera</taxon>
        <taxon>Yangochiroptera</taxon>
        <taxon>Vespertilionidae</taxon>
        <taxon>Myotis</taxon>
    </lineage>
</organism>